<feature type="transmembrane region" description="Helical" evidence="1">
    <location>
        <begin position="251"/>
        <end position="270"/>
    </location>
</feature>
<gene>
    <name evidence="2" type="ORF">D777_00503</name>
</gene>
<dbReference type="AlphaFoldDB" id="A0A072N5Z0"/>
<dbReference type="STRING" id="1137280.D777_00503"/>
<keyword evidence="1" id="KW-0812">Transmembrane</keyword>
<protein>
    <submittedName>
        <fullName evidence="2">Uncharacterized protein</fullName>
    </submittedName>
</protein>
<accession>A0A072N5Z0</accession>
<name>A0A072N5Z0_9GAMM</name>
<evidence type="ECO:0000256" key="1">
    <source>
        <dbReference type="SAM" id="Phobius"/>
    </source>
</evidence>
<keyword evidence="3" id="KW-1185">Reference proteome</keyword>
<dbReference type="RefSeq" id="WP_036128131.1">
    <property type="nucleotide sequence ID" value="NZ_ANIE01000002.1"/>
</dbReference>
<proteinExistence type="predicted"/>
<sequence length="291" mass="34193">MSDSPLNCDLPVTDIEQQLEKRWYRTHGERLASPPARKVPGVTDSSDKVSYGVAYISGRIVDIRTAFLIFRRGMLPIINLFMVVALSIMWVIGQFYYGVFMASAALFVPLWVAVYLFEIFVPLTLPVRIDRQEGFVYVGHRGTFYRIPWGELEVSFSHNLQYLGSGVMWERQYYSHLYLRDKYYFCGKAPKRSLQRKRISSTFNEELMYQKWNFIVRYYVKGMVGEDVSNLSKINYDSCIDAANIKSTKDWLVEHFFMAVFMPTIIWAKISPFKYKWPREIETIFGKNNYH</sequence>
<evidence type="ECO:0000313" key="3">
    <source>
        <dbReference type="Proteomes" id="UP000035057"/>
    </source>
</evidence>
<evidence type="ECO:0000313" key="2">
    <source>
        <dbReference type="EMBL" id="KEF32941.1"/>
    </source>
</evidence>
<keyword evidence="1" id="KW-1133">Transmembrane helix</keyword>
<feature type="transmembrane region" description="Helical" evidence="1">
    <location>
        <begin position="73"/>
        <end position="93"/>
    </location>
</feature>
<feature type="transmembrane region" description="Helical" evidence="1">
    <location>
        <begin position="99"/>
        <end position="121"/>
    </location>
</feature>
<dbReference type="EMBL" id="ANIE01000002">
    <property type="protein sequence ID" value="KEF32941.1"/>
    <property type="molecule type" value="Genomic_DNA"/>
</dbReference>
<dbReference type="OrthoDB" id="6356576at2"/>
<comment type="caution">
    <text evidence="2">The sequence shown here is derived from an EMBL/GenBank/DDBJ whole genome shotgun (WGS) entry which is preliminary data.</text>
</comment>
<dbReference type="Proteomes" id="UP000035057">
    <property type="component" value="Unassembled WGS sequence"/>
</dbReference>
<organism evidence="2 3">
    <name type="scientific">Marinobacter nitratireducens</name>
    <dbReference type="NCBI Taxonomy" id="1137280"/>
    <lineage>
        <taxon>Bacteria</taxon>
        <taxon>Pseudomonadati</taxon>
        <taxon>Pseudomonadota</taxon>
        <taxon>Gammaproteobacteria</taxon>
        <taxon>Pseudomonadales</taxon>
        <taxon>Marinobacteraceae</taxon>
        <taxon>Marinobacter</taxon>
    </lineage>
</organism>
<keyword evidence="1" id="KW-0472">Membrane</keyword>
<reference evidence="2 3" key="1">
    <citation type="submission" date="2012-12" db="EMBL/GenBank/DDBJ databases">
        <title>Genome assembly of Marinobacter sp. AK21.</title>
        <authorList>
            <person name="Khatri I."/>
            <person name="Kumar R."/>
            <person name="Vaidya B."/>
            <person name="Subramanian S."/>
            <person name="Pinnaka A."/>
        </authorList>
    </citation>
    <scope>NUCLEOTIDE SEQUENCE [LARGE SCALE GENOMIC DNA]</scope>
    <source>
        <strain evidence="2 3">AK21</strain>
    </source>
</reference>